<feature type="compositionally biased region" description="Basic and acidic residues" evidence="1">
    <location>
        <begin position="1"/>
        <end position="26"/>
    </location>
</feature>
<evidence type="ECO:0000313" key="3">
    <source>
        <dbReference type="Proteomes" id="UP000294689"/>
    </source>
</evidence>
<dbReference type="AlphaFoldDB" id="A0A4R7PYL1"/>
<reference evidence="2 3" key="1">
    <citation type="submission" date="2019-03" db="EMBL/GenBank/DDBJ databases">
        <title>Genomic Encyclopedia of Archaeal and Bacterial Type Strains, Phase II (KMG-II): from individual species to whole genera.</title>
        <authorList>
            <person name="Goeker M."/>
        </authorList>
    </citation>
    <scope>NUCLEOTIDE SEQUENCE [LARGE SCALE GENOMIC DNA]</scope>
    <source>
        <strain evidence="2 3">DSM 28135</strain>
    </source>
</reference>
<gene>
    <name evidence="2" type="ORF">BXY82_2097</name>
</gene>
<accession>A0A4R7PYL1</accession>
<name>A0A4R7PYL1_9FLAO</name>
<evidence type="ECO:0000313" key="2">
    <source>
        <dbReference type="EMBL" id="TDU40058.1"/>
    </source>
</evidence>
<keyword evidence="3" id="KW-1185">Reference proteome</keyword>
<protein>
    <submittedName>
        <fullName evidence="2">Uncharacterized protein</fullName>
    </submittedName>
</protein>
<evidence type="ECO:0000256" key="1">
    <source>
        <dbReference type="SAM" id="MobiDB-lite"/>
    </source>
</evidence>
<organism evidence="2 3">
    <name type="scientific">Gelidibacter sediminis</name>
    <dbReference type="NCBI Taxonomy" id="1608710"/>
    <lineage>
        <taxon>Bacteria</taxon>
        <taxon>Pseudomonadati</taxon>
        <taxon>Bacteroidota</taxon>
        <taxon>Flavobacteriia</taxon>
        <taxon>Flavobacteriales</taxon>
        <taxon>Flavobacteriaceae</taxon>
        <taxon>Gelidibacter</taxon>
    </lineage>
</organism>
<feature type="compositionally biased region" description="Basic and acidic residues" evidence="1">
    <location>
        <begin position="52"/>
        <end position="61"/>
    </location>
</feature>
<sequence>MTTMDNKEKKTYNSDVTKHDKEILGDKKKHLRTDGGDDAFLDDDNRTMPVDFEGKDLDIPGREQPNTNSKRKLKDEENQLYSQGGPGNEHLEETDSTEID</sequence>
<dbReference type="Proteomes" id="UP000294689">
    <property type="component" value="Unassembled WGS sequence"/>
</dbReference>
<comment type="caution">
    <text evidence="2">The sequence shown here is derived from an EMBL/GenBank/DDBJ whole genome shotgun (WGS) entry which is preliminary data.</text>
</comment>
<proteinExistence type="predicted"/>
<feature type="region of interest" description="Disordered" evidence="1">
    <location>
        <begin position="1"/>
        <end position="100"/>
    </location>
</feature>
<dbReference type="EMBL" id="SOBW01000008">
    <property type="protein sequence ID" value="TDU40058.1"/>
    <property type="molecule type" value="Genomic_DNA"/>
</dbReference>